<feature type="transmembrane region" description="Helical" evidence="9">
    <location>
        <begin position="223"/>
        <end position="248"/>
    </location>
</feature>
<accession>A0A2P7S156</accession>
<dbReference type="CDD" id="cd06582">
    <property type="entry name" value="TM_PBP1_LivH_like"/>
    <property type="match status" value="1"/>
</dbReference>
<keyword evidence="6 9" id="KW-1133">Transmembrane helix</keyword>
<dbReference type="GO" id="GO:0006865">
    <property type="term" value="P:amino acid transport"/>
    <property type="evidence" value="ECO:0007669"/>
    <property type="project" value="UniProtKB-KW"/>
</dbReference>
<dbReference type="InterPro" id="IPR052157">
    <property type="entry name" value="BCAA_transport_permease"/>
</dbReference>
<evidence type="ECO:0000256" key="5">
    <source>
        <dbReference type="ARBA" id="ARBA00022970"/>
    </source>
</evidence>
<gene>
    <name evidence="10" type="ORF">C7I84_21670</name>
</gene>
<keyword evidence="7 9" id="KW-0472">Membrane</keyword>
<evidence type="ECO:0000256" key="7">
    <source>
        <dbReference type="ARBA" id="ARBA00023136"/>
    </source>
</evidence>
<dbReference type="GO" id="GO:0022857">
    <property type="term" value="F:transmembrane transporter activity"/>
    <property type="evidence" value="ECO:0007669"/>
    <property type="project" value="InterPro"/>
</dbReference>
<comment type="caution">
    <text evidence="10">The sequence shown here is derived from an EMBL/GenBank/DDBJ whole genome shotgun (WGS) entry which is preliminary data.</text>
</comment>
<evidence type="ECO:0000256" key="1">
    <source>
        <dbReference type="ARBA" id="ARBA00004651"/>
    </source>
</evidence>
<keyword evidence="3" id="KW-1003">Cell membrane</keyword>
<keyword evidence="11" id="KW-1185">Reference proteome</keyword>
<comment type="subcellular location">
    <subcellularLocation>
        <location evidence="1">Cell membrane</location>
        <topology evidence="1">Multi-pass membrane protein</topology>
    </subcellularLocation>
</comment>
<keyword evidence="2" id="KW-0813">Transport</keyword>
<feature type="transmembrane region" description="Helical" evidence="9">
    <location>
        <begin position="254"/>
        <end position="275"/>
    </location>
</feature>
<dbReference type="EMBL" id="PXYK01000023">
    <property type="protein sequence ID" value="PSJ56173.1"/>
    <property type="molecule type" value="Genomic_DNA"/>
</dbReference>
<feature type="transmembrane region" description="Helical" evidence="9">
    <location>
        <begin position="140"/>
        <end position="159"/>
    </location>
</feature>
<feature type="transmembrane region" description="Helical" evidence="9">
    <location>
        <begin position="62"/>
        <end position="81"/>
    </location>
</feature>
<feature type="transmembrane region" description="Helical" evidence="9">
    <location>
        <begin position="39"/>
        <end position="56"/>
    </location>
</feature>
<feature type="transmembrane region" description="Helical" evidence="9">
    <location>
        <begin position="6"/>
        <end position="27"/>
    </location>
</feature>
<feature type="transmembrane region" description="Helical" evidence="9">
    <location>
        <begin position="93"/>
        <end position="113"/>
    </location>
</feature>
<comment type="similarity">
    <text evidence="8">Belongs to the binding-protein-dependent transport system permease family. LivHM subfamily.</text>
</comment>
<dbReference type="Pfam" id="PF02653">
    <property type="entry name" value="BPD_transp_2"/>
    <property type="match status" value="1"/>
</dbReference>
<dbReference type="OrthoDB" id="9807115at2"/>
<keyword evidence="5" id="KW-0029">Amino-acid transport</keyword>
<evidence type="ECO:0000313" key="11">
    <source>
        <dbReference type="Proteomes" id="UP000241229"/>
    </source>
</evidence>
<protein>
    <submittedName>
        <fullName evidence="10">Branched-chain amino acid ABC transporter permease</fullName>
    </submittedName>
</protein>
<dbReference type="PANTHER" id="PTHR11795:SF447">
    <property type="entry name" value="ABC TRANSPORTER PERMEASE PROTEIN"/>
    <property type="match status" value="1"/>
</dbReference>
<evidence type="ECO:0000256" key="3">
    <source>
        <dbReference type="ARBA" id="ARBA00022475"/>
    </source>
</evidence>
<evidence type="ECO:0000313" key="10">
    <source>
        <dbReference type="EMBL" id="PSJ56173.1"/>
    </source>
</evidence>
<evidence type="ECO:0000256" key="2">
    <source>
        <dbReference type="ARBA" id="ARBA00022448"/>
    </source>
</evidence>
<reference evidence="10 11" key="1">
    <citation type="submission" date="2018-03" db="EMBL/GenBank/DDBJ databases">
        <title>The draft genome of Mesorhizobium sp. 6GN-30.</title>
        <authorList>
            <person name="Liu L."/>
            <person name="Li L."/>
            <person name="Wang T."/>
            <person name="Zhang X."/>
            <person name="Liang L."/>
        </authorList>
    </citation>
    <scope>NUCLEOTIDE SEQUENCE [LARGE SCALE GENOMIC DNA]</scope>
    <source>
        <strain evidence="10 11">6GN30</strain>
    </source>
</reference>
<evidence type="ECO:0000256" key="9">
    <source>
        <dbReference type="SAM" id="Phobius"/>
    </source>
</evidence>
<dbReference type="RefSeq" id="WP_106774298.1">
    <property type="nucleotide sequence ID" value="NZ_PXYK01000023.1"/>
</dbReference>
<name>A0A2P7S156_9HYPH</name>
<feature type="transmembrane region" description="Helical" evidence="9">
    <location>
        <begin position="188"/>
        <end position="211"/>
    </location>
</feature>
<evidence type="ECO:0000256" key="8">
    <source>
        <dbReference type="ARBA" id="ARBA00037998"/>
    </source>
</evidence>
<organism evidence="10 11">
    <name type="scientific">Kumtagia ephedrae</name>
    <dbReference type="NCBI Taxonomy" id="2116701"/>
    <lineage>
        <taxon>Bacteria</taxon>
        <taxon>Pseudomonadati</taxon>
        <taxon>Pseudomonadota</taxon>
        <taxon>Alphaproteobacteria</taxon>
        <taxon>Hyphomicrobiales</taxon>
        <taxon>Phyllobacteriaceae</taxon>
        <taxon>Kumtagia</taxon>
    </lineage>
</organism>
<evidence type="ECO:0000256" key="6">
    <source>
        <dbReference type="ARBA" id="ARBA00022989"/>
    </source>
</evidence>
<dbReference type="PANTHER" id="PTHR11795">
    <property type="entry name" value="BRANCHED-CHAIN AMINO ACID TRANSPORT SYSTEM PERMEASE PROTEIN LIVH"/>
    <property type="match status" value="1"/>
</dbReference>
<dbReference type="AlphaFoldDB" id="A0A2P7S156"/>
<sequence>MTQVLLNALVVGTTYALIALGITIIFSIMKVVNFAHGQLYMIGGFVVYYFNVVFGLPFWFGLLMSFVIVGALGIAMELFLFRPVMLRVKREEVTMLLAMGTAVFLESLALIVFGEKQRGVPPIATGIVELFGARLPTGRVVVIVVAALLIVALMLFIGYTKTGRALRAMAQDRDATALQGVNLKWLSAMGFGLGTGLAGLAGGLLVAIFAVHTGAGTAVSIKAFLMIMIGGAGVLSGAILGGFVLGVLESVGYALLPGSMTFLIIFLIVIGFLIVRPHGIMGKPWG</sequence>
<dbReference type="GO" id="GO:0005886">
    <property type="term" value="C:plasma membrane"/>
    <property type="evidence" value="ECO:0007669"/>
    <property type="project" value="UniProtKB-SubCell"/>
</dbReference>
<keyword evidence="4 9" id="KW-0812">Transmembrane</keyword>
<proteinExistence type="inferred from homology"/>
<dbReference type="Proteomes" id="UP000241229">
    <property type="component" value="Unassembled WGS sequence"/>
</dbReference>
<evidence type="ECO:0000256" key="4">
    <source>
        <dbReference type="ARBA" id="ARBA00022692"/>
    </source>
</evidence>
<dbReference type="InterPro" id="IPR001851">
    <property type="entry name" value="ABC_transp_permease"/>
</dbReference>